<organism evidence="2 3">
    <name type="scientific">Xenorhabdus koppenhoeferi</name>
    <dbReference type="NCBI Taxonomy" id="351659"/>
    <lineage>
        <taxon>Bacteria</taxon>
        <taxon>Pseudomonadati</taxon>
        <taxon>Pseudomonadota</taxon>
        <taxon>Gammaproteobacteria</taxon>
        <taxon>Enterobacterales</taxon>
        <taxon>Morganellaceae</taxon>
        <taxon>Xenorhabdus</taxon>
    </lineage>
</organism>
<sequence length="223" mass="24220">METVEQAQKALPKSSIVQVTGNSAEQVMSQKAITDALANAVSIDMLYPIGIVVWFAQNKNPNSLFPNTSWKYIGENKTIRLATSTGSDLLLTGGSDSITLTTEQMPVHNHKFSGNTNNAGEHAHTRGTMNIVGNMVFREMVGGVPSTGAFTETRQIVERTHRSRGQGFTSTVNFEAAKMWTGTTSVNGVHNHSFNGTTNNIGESSAINIMNSYVMLMGWYRTA</sequence>
<dbReference type="STRING" id="351659.SAMN05421784_11563"/>
<gene>
    <name evidence="2" type="ORF">SAMN05421784_11563</name>
</gene>
<protein>
    <recommendedName>
        <fullName evidence="1">Baseplate structural protein Gp10 C-terminal domain-containing protein</fullName>
    </recommendedName>
</protein>
<reference evidence="3" key="1">
    <citation type="submission" date="2016-10" db="EMBL/GenBank/DDBJ databases">
        <authorList>
            <person name="Varghese N."/>
            <person name="Submissions S."/>
        </authorList>
    </citation>
    <scope>NUCLEOTIDE SEQUENCE [LARGE SCALE GENOMIC DNA]</scope>
    <source>
        <strain evidence="3">DSM 18168</strain>
    </source>
</reference>
<proteinExistence type="predicted"/>
<dbReference type="Proteomes" id="UP000242496">
    <property type="component" value="Unassembled WGS sequence"/>
</dbReference>
<dbReference type="Pfam" id="PF21939">
    <property type="entry name" value="Gp10_C"/>
    <property type="match status" value="1"/>
</dbReference>
<feature type="domain" description="Baseplate structural protein Gp10 C-terminal" evidence="1">
    <location>
        <begin position="43"/>
        <end position="222"/>
    </location>
</feature>
<accession>A0A1I7HPV1</accession>
<evidence type="ECO:0000313" key="3">
    <source>
        <dbReference type="Proteomes" id="UP000242496"/>
    </source>
</evidence>
<dbReference type="EMBL" id="FPBJ01000015">
    <property type="protein sequence ID" value="SFU62456.1"/>
    <property type="molecule type" value="Genomic_DNA"/>
</dbReference>
<dbReference type="AlphaFoldDB" id="A0A1I7HPV1"/>
<evidence type="ECO:0000313" key="2">
    <source>
        <dbReference type="EMBL" id="SFU62456.1"/>
    </source>
</evidence>
<dbReference type="RefSeq" id="WP_245759027.1">
    <property type="nucleotide sequence ID" value="NZ_FPBJ01000015.1"/>
</dbReference>
<name>A0A1I7HPV1_9GAMM</name>
<evidence type="ECO:0000259" key="1">
    <source>
        <dbReference type="Pfam" id="PF21939"/>
    </source>
</evidence>
<dbReference type="InterPro" id="IPR053827">
    <property type="entry name" value="Gp10_C"/>
</dbReference>
<keyword evidence="3" id="KW-1185">Reference proteome</keyword>